<keyword evidence="5" id="KW-0479">Metal-binding</keyword>
<feature type="compositionally biased region" description="Polar residues" evidence="14">
    <location>
        <begin position="221"/>
        <end position="234"/>
    </location>
</feature>
<dbReference type="InterPro" id="IPR033310">
    <property type="entry name" value="Mms4/EME1/EME2"/>
</dbReference>
<keyword evidence="9" id="KW-0460">Magnesium</keyword>
<evidence type="ECO:0000256" key="13">
    <source>
        <dbReference type="ARBA" id="ARBA00023254"/>
    </source>
</evidence>
<evidence type="ECO:0000313" key="17">
    <source>
        <dbReference type="Proteomes" id="UP000053599"/>
    </source>
</evidence>
<name>A0A0D1YX84_9EURO</name>
<comment type="similarity">
    <text evidence="3">Belongs to the EME1/MMS4 family.</text>
</comment>
<keyword evidence="11" id="KW-0234">DNA repair</keyword>
<dbReference type="STRING" id="1016849.A0A0D1YX84"/>
<evidence type="ECO:0000256" key="14">
    <source>
        <dbReference type="SAM" id="MobiDB-lite"/>
    </source>
</evidence>
<feature type="domain" description="ERCC4" evidence="15">
    <location>
        <begin position="299"/>
        <end position="603"/>
    </location>
</feature>
<evidence type="ECO:0000256" key="12">
    <source>
        <dbReference type="ARBA" id="ARBA00023242"/>
    </source>
</evidence>
<dbReference type="GO" id="GO:0048476">
    <property type="term" value="C:Holliday junction resolvase complex"/>
    <property type="evidence" value="ECO:0007669"/>
    <property type="project" value="InterPro"/>
</dbReference>
<dbReference type="GO" id="GO:0031297">
    <property type="term" value="P:replication fork processing"/>
    <property type="evidence" value="ECO:0007669"/>
    <property type="project" value="TreeGrafter"/>
</dbReference>
<dbReference type="GO" id="GO:0003677">
    <property type="term" value="F:DNA binding"/>
    <property type="evidence" value="ECO:0007669"/>
    <property type="project" value="InterPro"/>
</dbReference>
<keyword evidence="7" id="KW-0227">DNA damage</keyword>
<evidence type="ECO:0000256" key="1">
    <source>
        <dbReference type="ARBA" id="ARBA00001946"/>
    </source>
</evidence>
<reference evidence="16 17" key="1">
    <citation type="submission" date="2015-01" db="EMBL/GenBank/DDBJ databases">
        <title>The Genome Sequence of Exophiala sideris CBS121828.</title>
        <authorList>
            <consortium name="The Broad Institute Genomics Platform"/>
            <person name="Cuomo C."/>
            <person name="de Hoog S."/>
            <person name="Gorbushina A."/>
            <person name="Stielow B."/>
            <person name="Teixiera M."/>
            <person name="Abouelleil A."/>
            <person name="Chapman S.B."/>
            <person name="Priest M."/>
            <person name="Young S.K."/>
            <person name="Wortman J."/>
            <person name="Nusbaum C."/>
            <person name="Birren B."/>
        </authorList>
    </citation>
    <scope>NUCLEOTIDE SEQUENCE [LARGE SCALE GENOMIC DNA]</scope>
    <source>
        <strain evidence="16 17">CBS 121828</strain>
    </source>
</reference>
<dbReference type="GO" id="GO:0000712">
    <property type="term" value="P:resolution of meiotic recombination intermediates"/>
    <property type="evidence" value="ECO:0007669"/>
    <property type="project" value="TreeGrafter"/>
</dbReference>
<keyword evidence="13" id="KW-0469">Meiosis</keyword>
<feature type="region of interest" description="Disordered" evidence="14">
    <location>
        <begin position="1"/>
        <end position="35"/>
    </location>
</feature>
<dbReference type="PANTHER" id="PTHR21077:SF5">
    <property type="entry name" value="CROSSOVER JUNCTION ENDONUCLEASE MMS4"/>
    <property type="match status" value="1"/>
</dbReference>
<sequence>MAEVIDLLSSSPPPLRLSKPDHVRPSANSTNLHSFSDAFDDAGSVDFAIDRPSKRQRLSPEPSTSFQPRAFASRTSKVDIVYEVLSEDDSLPDLGLQVAPSFQKSPGRREQQDHACETTFTFSSSAPEQRHIEKDRVGHRFGAQPEELLEDPFDLLGSLSQPAPGEVADELYSNRTANLLAVLSQEPSKETKPIFQHFKTTRAIGGGKEKSKQDPADDIEFSSSPAKPRTTKASKASETDKAAKAAERAAVKAGRDAEKEAEKERKKREREVKAQEKQRAADLAEANKSRVNKKNAVPEMIVDMSGFLKGTSVGDQVEEYMRNLEVEVNYFDDEVNLTESIPDQMRYGNLVTWRRTVKSTYNDEDGQWEPASKSRIVKEKHVLVHLPAVEFAAIATVRNPRAESTEPPTESQMQANLDTHVASLRQRFGDCIPIYLIEGLNGWLKKTANARNREYTTAVRAQLATSTTEPGSTRTRPRKPKKPSTDSLDLSSVTSDIVDGLLLHLQLAHQPILIHHTTSPGTTASQISALTQHLATRPYRMAQLDFNLKSASFCMDSGQVRTGDDARDTFVKMLQEVQRVTPSMAYGIVDKFESVRALVTAFDRNGNLLLEDVRKSANKDGAWSDKRLGPMVSKRLYKVFMGRDPSSTDGMS</sequence>
<dbReference type="PANTHER" id="PTHR21077">
    <property type="entry name" value="EME1 PROTEIN"/>
    <property type="match status" value="1"/>
</dbReference>
<feature type="region of interest" description="Disordered" evidence="14">
    <location>
        <begin position="200"/>
        <end position="287"/>
    </location>
</feature>
<evidence type="ECO:0000256" key="11">
    <source>
        <dbReference type="ARBA" id="ARBA00023204"/>
    </source>
</evidence>
<dbReference type="Proteomes" id="UP000053599">
    <property type="component" value="Unassembled WGS sequence"/>
</dbReference>
<dbReference type="AlphaFoldDB" id="A0A0D1YX84"/>
<evidence type="ECO:0000256" key="2">
    <source>
        <dbReference type="ARBA" id="ARBA00004123"/>
    </source>
</evidence>
<evidence type="ECO:0000259" key="15">
    <source>
        <dbReference type="SMART" id="SM00891"/>
    </source>
</evidence>
<dbReference type="OrthoDB" id="343092at2759"/>
<evidence type="ECO:0000256" key="10">
    <source>
        <dbReference type="ARBA" id="ARBA00023172"/>
    </source>
</evidence>
<keyword evidence="10" id="KW-0233">DNA recombination</keyword>
<dbReference type="GO" id="GO:0005634">
    <property type="term" value="C:nucleus"/>
    <property type="evidence" value="ECO:0007669"/>
    <property type="project" value="UniProtKB-SubCell"/>
</dbReference>
<accession>A0A0D1YX84</accession>
<dbReference type="GO" id="GO:0006302">
    <property type="term" value="P:double-strand break repair"/>
    <property type="evidence" value="ECO:0007669"/>
    <property type="project" value="TreeGrafter"/>
</dbReference>
<evidence type="ECO:0000256" key="3">
    <source>
        <dbReference type="ARBA" id="ARBA00005313"/>
    </source>
</evidence>
<dbReference type="GO" id="GO:0046872">
    <property type="term" value="F:metal ion binding"/>
    <property type="evidence" value="ECO:0007669"/>
    <property type="project" value="UniProtKB-KW"/>
</dbReference>
<dbReference type="GO" id="GO:0008821">
    <property type="term" value="F:crossover junction DNA endonuclease activity"/>
    <property type="evidence" value="ECO:0007669"/>
    <property type="project" value="TreeGrafter"/>
</dbReference>
<feature type="compositionally biased region" description="Basic and acidic residues" evidence="14">
    <location>
        <begin position="235"/>
        <end position="287"/>
    </location>
</feature>
<dbReference type="CDD" id="cd20085">
    <property type="entry name" value="XPF_nuclease_Mms4"/>
    <property type="match status" value="1"/>
</dbReference>
<dbReference type="Gene3D" id="3.40.50.10130">
    <property type="match status" value="1"/>
</dbReference>
<dbReference type="GO" id="GO:0031573">
    <property type="term" value="P:mitotic intra-S DNA damage checkpoint signaling"/>
    <property type="evidence" value="ECO:0007669"/>
    <property type="project" value="TreeGrafter"/>
</dbReference>
<keyword evidence="12" id="KW-0539">Nucleus</keyword>
<dbReference type="FunFam" id="1.10.150.670:FF:000004">
    <property type="entry name" value="Crossover junction endonuclease EME1"/>
    <property type="match status" value="1"/>
</dbReference>
<dbReference type="Pfam" id="PF21292">
    <property type="entry name" value="EME1-MUS81_C"/>
    <property type="match status" value="1"/>
</dbReference>
<dbReference type="Gene3D" id="1.10.150.670">
    <property type="entry name" value="Crossover junction endonuclease EME1, DNA-binding domain"/>
    <property type="match status" value="1"/>
</dbReference>
<evidence type="ECO:0000256" key="4">
    <source>
        <dbReference type="ARBA" id="ARBA00022722"/>
    </source>
</evidence>
<dbReference type="EMBL" id="KN846951">
    <property type="protein sequence ID" value="KIV87177.1"/>
    <property type="molecule type" value="Genomic_DNA"/>
</dbReference>
<comment type="subcellular location">
    <subcellularLocation>
        <location evidence="2">Nucleus</location>
    </subcellularLocation>
</comment>
<evidence type="ECO:0000256" key="5">
    <source>
        <dbReference type="ARBA" id="ARBA00022723"/>
    </source>
</evidence>
<protein>
    <recommendedName>
        <fullName evidence="15">ERCC4 domain-containing protein</fullName>
    </recommendedName>
</protein>
<evidence type="ECO:0000256" key="9">
    <source>
        <dbReference type="ARBA" id="ARBA00022842"/>
    </source>
</evidence>
<gene>
    <name evidence="16" type="ORF">PV11_02742</name>
</gene>
<evidence type="ECO:0000256" key="8">
    <source>
        <dbReference type="ARBA" id="ARBA00022801"/>
    </source>
</evidence>
<dbReference type="Pfam" id="PF02732">
    <property type="entry name" value="ERCC4"/>
    <property type="match status" value="1"/>
</dbReference>
<proteinExistence type="inferred from homology"/>
<dbReference type="InterPro" id="IPR047521">
    <property type="entry name" value="XPF_nuclease_EME1_ascomycetes"/>
</dbReference>
<evidence type="ECO:0000313" key="16">
    <source>
        <dbReference type="EMBL" id="KIV87177.1"/>
    </source>
</evidence>
<organism evidence="16 17">
    <name type="scientific">Exophiala sideris</name>
    <dbReference type="NCBI Taxonomy" id="1016849"/>
    <lineage>
        <taxon>Eukaryota</taxon>
        <taxon>Fungi</taxon>
        <taxon>Dikarya</taxon>
        <taxon>Ascomycota</taxon>
        <taxon>Pezizomycotina</taxon>
        <taxon>Eurotiomycetes</taxon>
        <taxon>Chaetothyriomycetidae</taxon>
        <taxon>Chaetothyriales</taxon>
        <taxon>Herpotrichiellaceae</taxon>
        <taxon>Exophiala</taxon>
    </lineage>
</organism>
<dbReference type="SMART" id="SM00891">
    <property type="entry name" value="ERCC4"/>
    <property type="match status" value="1"/>
</dbReference>
<feature type="region of interest" description="Disordered" evidence="14">
    <location>
        <begin position="460"/>
        <end position="490"/>
    </location>
</feature>
<comment type="cofactor">
    <cofactor evidence="1">
        <name>Mg(2+)</name>
        <dbReference type="ChEBI" id="CHEBI:18420"/>
    </cofactor>
</comment>
<keyword evidence="6" id="KW-0255">Endonuclease</keyword>
<evidence type="ECO:0000256" key="7">
    <source>
        <dbReference type="ARBA" id="ARBA00022763"/>
    </source>
</evidence>
<dbReference type="InterPro" id="IPR042530">
    <property type="entry name" value="EME1/EME2_C"/>
</dbReference>
<keyword evidence="8" id="KW-0378">Hydrolase</keyword>
<dbReference type="InterPro" id="IPR006166">
    <property type="entry name" value="ERCC4_domain"/>
</dbReference>
<keyword evidence="4" id="KW-0540">Nuclease</keyword>
<dbReference type="HOGENOM" id="CLU_013160_1_0_1"/>
<feature type="compositionally biased region" description="Polar residues" evidence="14">
    <location>
        <begin position="463"/>
        <end position="474"/>
    </location>
</feature>
<evidence type="ECO:0000256" key="6">
    <source>
        <dbReference type="ARBA" id="ARBA00022759"/>
    </source>
</evidence>